<protein>
    <recommendedName>
        <fullName evidence="5">Efflux transporter outer membrane subunit</fullName>
    </recommendedName>
</protein>
<feature type="signal peptide" evidence="2">
    <location>
        <begin position="1"/>
        <end position="34"/>
    </location>
</feature>
<dbReference type="Proteomes" id="UP000439986">
    <property type="component" value="Unassembled WGS sequence"/>
</dbReference>
<evidence type="ECO:0000313" key="3">
    <source>
        <dbReference type="EMBL" id="MRW86588.1"/>
    </source>
</evidence>
<evidence type="ECO:0000256" key="2">
    <source>
        <dbReference type="SAM" id="SignalP"/>
    </source>
</evidence>
<dbReference type="PROSITE" id="PS51257">
    <property type="entry name" value="PROKAR_LIPOPROTEIN"/>
    <property type="match status" value="1"/>
</dbReference>
<dbReference type="Gene3D" id="1.20.1600.10">
    <property type="entry name" value="Outer membrane efflux proteins (OEP)"/>
    <property type="match status" value="1"/>
</dbReference>
<dbReference type="InterPro" id="IPR010131">
    <property type="entry name" value="MdtP/NodT-like"/>
</dbReference>
<feature type="non-terminal residue" evidence="3">
    <location>
        <position position="307"/>
    </location>
</feature>
<comment type="similarity">
    <text evidence="1">Belongs to the outer membrane factor (OMF) (TC 1.B.17) family.</text>
</comment>
<reference evidence="3 4" key="1">
    <citation type="submission" date="2019-11" db="EMBL/GenBank/DDBJ databases">
        <title>Novel species isolated from a subtropical stream in China.</title>
        <authorList>
            <person name="Lu H."/>
        </authorList>
    </citation>
    <scope>NUCLEOTIDE SEQUENCE [LARGE SCALE GENOMIC DNA]</scope>
    <source>
        <strain evidence="3 4">FT26W</strain>
    </source>
</reference>
<evidence type="ECO:0000256" key="1">
    <source>
        <dbReference type="ARBA" id="ARBA00007613"/>
    </source>
</evidence>
<dbReference type="InterPro" id="IPR003423">
    <property type="entry name" value="OMP_efflux"/>
</dbReference>
<dbReference type="Pfam" id="PF02321">
    <property type="entry name" value="OEP"/>
    <property type="match status" value="1"/>
</dbReference>
<keyword evidence="4" id="KW-1185">Reference proteome</keyword>
<accession>A0A844D3B8</accession>
<evidence type="ECO:0008006" key="5">
    <source>
        <dbReference type="Google" id="ProtNLM"/>
    </source>
</evidence>
<keyword evidence="2" id="KW-0732">Signal</keyword>
<dbReference type="EMBL" id="WKJL01000017">
    <property type="protein sequence ID" value="MRW86588.1"/>
    <property type="molecule type" value="Genomic_DNA"/>
</dbReference>
<dbReference type="PANTHER" id="PTHR30203:SF25">
    <property type="entry name" value="OUTER MEMBRANE PROTEIN-RELATED"/>
    <property type="match status" value="1"/>
</dbReference>
<dbReference type="Gene3D" id="2.20.200.10">
    <property type="entry name" value="Outer membrane efflux proteins (OEP)"/>
    <property type="match status" value="1"/>
</dbReference>
<proteinExistence type="inferred from homology"/>
<dbReference type="GO" id="GO:0015562">
    <property type="term" value="F:efflux transmembrane transporter activity"/>
    <property type="evidence" value="ECO:0007669"/>
    <property type="project" value="InterPro"/>
</dbReference>
<dbReference type="PANTHER" id="PTHR30203">
    <property type="entry name" value="OUTER MEMBRANE CATION EFFLUX PROTEIN"/>
    <property type="match status" value="1"/>
</dbReference>
<dbReference type="AlphaFoldDB" id="A0A844D3B8"/>
<feature type="chain" id="PRO_5033034325" description="Efflux transporter outer membrane subunit" evidence="2">
    <location>
        <begin position="35"/>
        <end position="307"/>
    </location>
</feature>
<gene>
    <name evidence="3" type="ORF">GJ698_21175</name>
</gene>
<name>A0A844D3B8_9BURK</name>
<organism evidence="3 4">
    <name type="scientific">Duganella aquatilis</name>
    <dbReference type="NCBI Taxonomy" id="2666082"/>
    <lineage>
        <taxon>Bacteria</taxon>
        <taxon>Pseudomonadati</taxon>
        <taxon>Pseudomonadota</taxon>
        <taxon>Betaproteobacteria</taxon>
        <taxon>Burkholderiales</taxon>
        <taxon>Oxalobacteraceae</taxon>
        <taxon>Telluria group</taxon>
        <taxon>Duganella</taxon>
    </lineage>
</organism>
<sequence length="307" mass="31729">MHRRKRRTKENLMKLPTVPSLLLACLGGAGLLSACTTVGTDYAGPPVTPQAAGFARAGTPDMPATPADSKALAHWWTELGDPLLDQLVDRALQANPNLALASARVRQARASLRSEQANGKPKGSATALAAHAHLPTLGSGSSNDSASDGGNNDSLSIPSSLNLYSVGFDATWEIDLFGGQRRATEAAGAAAEAAEARLADAQLSLVAEVAQAYVNLRSTQAQVALSNAAIERQQRSLELALRRVKAGTASELDITRLQGQLETTRSQAEPLGAQLDAYRDELATLVGVAPGALDAELGAGPANAAAV</sequence>
<evidence type="ECO:0000313" key="4">
    <source>
        <dbReference type="Proteomes" id="UP000439986"/>
    </source>
</evidence>
<dbReference type="SUPFAM" id="SSF56954">
    <property type="entry name" value="Outer membrane efflux proteins (OEP)"/>
    <property type="match status" value="1"/>
</dbReference>
<comment type="caution">
    <text evidence="3">The sequence shown here is derived from an EMBL/GenBank/DDBJ whole genome shotgun (WGS) entry which is preliminary data.</text>
</comment>